<feature type="signal peptide" evidence="1">
    <location>
        <begin position="1"/>
        <end position="22"/>
    </location>
</feature>
<dbReference type="AlphaFoldDB" id="A0A1H4IUY4"/>
<evidence type="ECO:0000313" key="3">
    <source>
        <dbReference type="EMBL" id="SEB37042.1"/>
    </source>
</evidence>
<keyword evidence="1" id="KW-0732">Signal</keyword>
<gene>
    <name evidence="3" type="ORF">SAMN05216452_0505</name>
</gene>
<dbReference type="InterPro" id="IPR032710">
    <property type="entry name" value="NTF2-like_dom_sf"/>
</dbReference>
<name>A0A1H4IUY4_9HYPH</name>
<dbReference type="SUPFAM" id="SSF54427">
    <property type="entry name" value="NTF2-like"/>
    <property type="match status" value="1"/>
</dbReference>
<evidence type="ECO:0000256" key="1">
    <source>
        <dbReference type="SAM" id="SignalP"/>
    </source>
</evidence>
<accession>A0A1H4IUY4</accession>
<dbReference type="Gene3D" id="3.10.450.50">
    <property type="match status" value="1"/>
</dbReference>
<feature type="domain" description="DUF4440" evidence="2">
    <location>
        <begin position="28"/>
        <end position="88"/>
    </location>
</feature>
<dbReference type="Proteomes" id="UP000199064">
    <property type="component" value="Unassembled WGS sequence"/>
</dbReference>
<dbReference type="Pfam" id="PF14534">
    <property type="entry name" value="DUF4440"/>
    <property type="match status" value="1"/>
</dbReference>
<protein>
    <recommendedName>
        <fullName evidence="2">DUF4440 domain-containing protein</fullName>
    </recommendedName>
</protein>
<sequence length="137" mass="15199">MMLHRMRLLLAAMALTVSPSLADDGTVLARWFDALRTTDREALADLLADDARIILNDIGIEQTKEEFLGSLDAWEDATGSGTDIRYRVEEELDTETVVTVCYDFPGNSVLTSERFVIKGARVRESNQTQIAESCDGL</sequence>
<feature type="chain" id="PRO_5011530391" description="DUF4440 domain-containing protein" evidence="1">
    <location>
        <begin position="23"/>
        <end position="137"/>
    </location>
</feature>
<organism evidence="3 4">
    <name type="scientific">Nitratireductor aquibiodomus</name>
    <dbReference type="NCBI Taxonomy" id="204799"/>
    <lineage>
        <taxon>Bacteria</taxon>
        <taxon>Pseudomonadati</taxon>
        <taxon>Pseudomonadota</taxon>
        <taxon>Alphaproteobacteria</taxon>
        <taxon>Hyphomicrobiales</taxon>
        <taxon>Phyllobacteriaceae</taxon>
        <taxon>Nitratireductor</taxon>
    </lineage>
</organism>
<keyword evidence="4" id="KW-1185">Reference proteome</keyword>
<reference evidence="4" key="1">
    <citation type="submission" date="2016-10" db="EMBL/GenBank/DDBJ databases">
        <authorList>
            <person name="Varghese N."/>
            <person name="Submissions S."/>
        </authorList>
    </citation>
    <scope>NUCLEOTIDE SEQUENCE [LARGE SCALE GENOMIC DNA]</scope>
    <source>
        <strain evidence="4">ES.061</strain>
    </source>
</reference>
<dbReference type="InterPro" id="IPR027843">
    <property type="entry name" value="DUF4440"/>
</dbReference>
<dbReference type="EMBL" id="FNSL01000001">
    <property type="protein sequence ID" value="SEB37042.1"/>
    <property type="molecule type" value="Genomic_DNA"/>
</dbReference>
<proteinExistence type="predicted"/>
<evidence type="ECO:0000313" key="4">
    <source>
        <dbReference type="Proteomes" id="UP000199064"/>
    </source>
</evidence>
<evidence type="ECO:0000259" key="2">
    <source>
        <dbReference type="Pfam" id="PF14534"/>
    </source>
</evidence>